<reference evidence="2 3" key="1">
    <citation type="submission" date="2016-11" db="EMBL/GenBank/DDBJ databases">
        <authorList>
            <person name="Jaros S."/>
            <person name="Januszkiewicz K."/>
            <person name="Wedrychowicz H."/>
        </authorList>
    </citation>
    <scope>NUCLEOTIDE SEQUENCE [LARGE SCALE GENOMIC DNA]</scope>
</reference>
<evidence type="ECO:0000313" key="3">
    <source>
        <dbReference type="Proteomes" id="UP000249464"/>
    </source>
</evidence>
<evidence type="ECO:0000313" key="2">
    <source>
        <dbReference type="EMBL" id="SGZ02344.1"/>
    </source>
</evidence>
<evidence type="ECO:0000256" key="1">
    <source>
        <dbReference type="SAM" id="SignalP"/>
    </source>
</evidence>
<feature type="signal peptide" evidence="1">
    <location>
        <begin position="1"/>
        <end position="20"/>
    </location>
</feature>
<proteinExistence type="predicted"/>
<gene>
    <name evidence="2" type="primary">BQ5605_C033g11202</name>
    <name evidence="2" type="ORF">BQ5605_C033G11202</name>
</gene>
<sequence>MVYFHHRLLVLISGLSLLSTSFIAKPVKRLSCLPWTPSYYNDCHKTCHENAVNTDIKCSGLHPISNPYERWKYFQCLCDDYAGFDIEFSQCVDFGIDNTAVCKNPNDIYQQELDWCNVYPSGKTKPKLRFCRKNTTVEGNL</sequence>
<feature type="chain" id="PRO_5016083625" evidence="1">
    <location>
        <begin position="21"/>
        <end position="141"/>
    </location>
</feature>
<keyword evidence="1" id="KW-0732">Signal</keyword>
<protein>
    <submittedName>
        <fullName evidence="2">BQ5605_C033g11202 protein</fullName>
    </submittedName>
</protein>
<dbReference type="Proteomes" id="UP000249464">
    <property type="component" value="Unassembled WGS sequence"/>
</dbReference>
<dbReference type="AlphaFoldDB" id="A0A2X0PI14"/>
<keyword evidence="3" id="KW-1185">Reference proteome</keyword>
<name>A0A2X0PI14_9BASI</name>
<accession>A0A2X0PI14</accession>
<dbReference type="EMBL" id="FQNC01000066">
    <property type="protein sequence ID" value="SGZ02344.1"/>
    <property type="molecule type" value="Genomic_DNA"/>
</dbReference>
<organism evidence="2 3">
    <name type="scientific">Microbotryum silenes-dioicae</name>
    <dbReference type="NCBI Taxonomy" id="796604"/>
    <lineage>
        <taxon>Eukaryota</taxon>
        <taxon>Fungi</taxon>
        <taxon>Dikarya</taxon>
        <taxon>Basidiomycota</taxon>
        <taxon>Pucciniomycotina</taxon>
        <taxon>Microbotryomycetes</taxon>
        <taxon>Microbotryales</taxon>
        <taxon>Microbotryaceae</taxon>
        <taxon>Microbotryum</taxon>
    </lineage>
</organism>